<accession>A0AAV9JRM0</accession>
<organism evidence="2 3">
    <name type="scientific">Oleoguttula mirabilis</name>
    <dbReference type="NCBI Taxonomy" id="1507867"/>
    <lineage>
        <taxon>Eukaryota</taxon>
        <taxon>Fungi</taxon>
        <taxon>Dikarya</taxon>
        <taxon>Ascomycota</taxon>
        <taxon>Pezizomycotina</taxon>
        <taxon>Dothideomycetes</taxon>
        <taxon>Dothideomycetidae</taxon>
        <taxon>Mycosphaerellales</taxon>
        <taxon>Teratosphaeriaceae</taxon>
        <taxon>Oleoguttula</taxon>
    </lineage>
</organism>
<gene>
    <name evidence="2" type="ORF">LTR36_000622</name>
</gene>
<feature type="region of interest" description="Disordered" evidence="1">
    <location>
        <begin position="271"/>
        <end position="297"/>
    </location>
</feature>
<evidence type="ECO:0000313" key="3">
    <source>
        <dbReference type="Proteomes" id="UP001324427"/>
    </source>
</evidence>
<evidence type="ECO:0000313" key="2">
    <source>
        <dbReference type="EMBL" id="KAK4547665.1"/>
    </source>
</evidence>
<sequence length="504" mass="55474">MVKPKQRKVLTIEKQLGFCLKGGICKSTKRYDYPVLNRLRNDFCRLKKTEILHPLFEQLIVENITQPPAEVNQLIVPVSNDLLVTSLRAGGELDDPIELSESDDSDEDFVASESSCSEYGRPKRRKATGRRKMTAPVAFMMAPTQRYSFVPLEARELGVNSTYGSNDNSVPSDRVSEPQGRQSNPHHSPYQHPCNRLGTSPEARMADDPARQASAGGATPQAGKRRGRPSNFERGLETNKRRQNVKVLASNGHARQLVVVLKLTREKLAAHAEPNKAPSSAGLRQSLPSKPVFDGGSHEVAAERSEVVQKELKQIYGAVQHDEAPTGPAESDVPPAGLSPALGAAELQRRHEEVPLCTTDVLSQRTGPGRPTGLGAGTEVQQNRDTPVPCYSVPNSRDTPILPRLKVNWACEEVSHWNCIELAAGSSVEDFFSSIDGQRSAELETKTIKAVRVEHLNPDVGAEKAFGCYIVRKAGAATFKELMETFRKYEGRSKPELVVKVMWM</sequence>
<dbReference type="AlphaFoldDB" id="A0AAV9JRM0"/>
<reference evidence="2 3" key="1">
    <citation type="submission" date="2021-11" db="EMBL/GenBank/DDBJ databases">
        <title>Black yeast isolated from Biological Soil Crust.</title>
        <authorList>
            <person name="Kurbessoian T."/>
        </authorList>
    </citation>
    <scope>NUCLEOTIDE SEQUENCE [LARGE SCALE GENOMIC DNA]</scope>
    <source>
        <strain evidence="2 3">CCFEE 5522</strain>
    </source>
</reference>
<feature type="compositionally biased region" description="Acidic residues" evidence="1">
    <location>
        <begin position="94"/>
        <end position="110"/>
    </location>
</feature>
<proteinExistence type="predicted"/>
<dbReference type="Proteomes" id="UP001324427">
    <property type="component" value="Unassembled WGS sequence"/>
</dbReference>
<keyword evidence="3" id="KW-1185">Reference proteome</keyword>
<dbReference type="EMBL" id="JAVFHQ010000010">
    <property type="protein sequence ID" value="KAK4547665.1"/>
    <property type="molecule type" value="Genomic_DNA"/>
</dbReference>
<protein>
    <submittedName>
        <fullName evidence="2">Uncharacterized protein</fullName>
    </submittedName>
</protein>
<feature type="region of interest" description="Disordered" evidence="1">
    <location>
        <begin position="361"/>
        <end position="392"/>
    </location>
</feature>
<name>A0AAV9JRM0_9PEZI</name>
<comment type="caution">
    <text evidence="2">The sequence shown here is derived from an EMBL/GenBank/DDBJ whole genome shotgun (WGS) entry which is preliminary data.</text>
</comment>
<feature type="compositionally biased region" description="Polar residues" evidence="1">
    <location>
        <begin position="160"/>
        <end position="171"/>
    </location>
</feature>
<feature type="region of interest" description="Disordered" evidence="1">
    <location>
        <begin position="160"/>
        <end position="249"/>
    </location>
</feature>
<feature type="region of interest" description="Disordered" evidence="1">
    <location>
        <begin position="94"/>
        <end position="130"/>
    </location>
</feature>
<evidence type="ECO:0000256" key="1">
    <source>
        <dbReference type="SAM" id="MobiDB-lite"/>
    </source>
</evidence>